<dbReference type="Proteomes" id="UP000000763">
    <property type="component" value="Chromosome 7"/>
</dbReference>
<reference evidence="4" key="4">
    <citation type="journal article" date="2008" name="Nucleic Acids Res.">
        <title>The rice annotation project database (RAP-DB): 2008 update.</title>
        <authorList>
            <consortium name="The rice annotation project (RAP)"/>
        </authorList>
    </citation>
    <scope>GENOME REANNOTATION</scope>
    <source>
        <strain evidence="4">cv. Nipponbare</strain>
    </source>
</reference>
<dbReference type="EMBL" id="AP003960">
    <property type="protein sequence ID" value="BAC45087.1"/>
    <property type="molecule type" value="Genomic_DNA"/>
</dbReference>
<dbReference type="AlphaFoldDB" id="A0A0P0X703"/>
<evidence type="ECO:0000313" key="2">
    <source>
        <dbReference type="EMBL" id="BAC45087.1"/>
    </source>
</evidence>
<sequence length="145" mass="15490">MTAVTQIQEDDGGINLGGRQRCGRRTASTSAGGEQNGGPWPGGVGPLAHTDRGDERTIDLAGAEVPPLGRHRCRSRCHGDYACGTQILLEQCRQHRVTCFRLLTRDDTIPKLLSPATGVSPSTMPLPTTPVPPASLLHFGGNERR</sequence>
<accession>A0A0P0X703</accession>
<evidence type="ECO:0000256" key="1">
    <source>
        <dbReference type="SAM" id="MobiDB-lite"/>
    </source>
</evidence>
<name>A0A0P0X703_ORYSJ</name>
<feature type="compositionally biased region" description="Gly residues" evidence="1">
    <location>
        <begin position="34"/>
        <end position="45"/>
    </location>
</feature>
<evidence type="ECO:0000313" key="3">
    <source>
        <dbReference type="EMBL" id="BAC57717.1"/>
    </source>
</evidence>
<reference evidence="4" key="3">
    <citation type="journal article" date="2005" name="Nature">
        <title>The map-based sequence of the rice genome.</title>
        <authorList>
            <consortium name="International rice genome sequencing project (IRGSP)"/>
            <person name="Matsumoto T."/>
            <person name="Wu J."/>
            <person name="Kanamori H."/>
            <person name="Katayose Y."/>
            <person name="Fujisawa M."/>
            <person name="Namiki N."/>
            <person name="Mizuno H."/>
            <person name="Yamamoto K."/>
            <person name="Antonio B.A."/>
            <person name="Baba T."/>
            <person name="Sakata K."/>
            <person name="Nagamura Y."/>
            <person name="Aoki H."/>
            <person name="Arikawa K."/>
            <person name="Arita K."/>
            <person name="Bito T."/>
            <person name="Chiden Y."/>
            <person name="Fujitsuka N."/>
            <person name="Fukunaka R."/>
            <person name="Hamada M."/>
            <person name="Harada C."/>
            <person name="Hayashi A."/>
            <person name="Hijishita S."/>
            <person name="Honda M."/>
            <person name="Hosokawa S."/>
            <person name="Ichikawa Y."/>
            <person name="Idonuma A."/>
            <person name="Iijima M."/>
            <person name="Ikeda M."/>
            <person name="Ikeno M."/>
            <person name="Ito K."/>
            <person name="Ito S."/>
            <person name="Ito T."/>
            <person name="Ito Y."/>
            <person name="Ito Y."/>
            <person name="Iwabuchi A."/>
            <person name="Kamiya K."/>
            <person name="Karasawa W."/>
            <person name="Kurita K."/>
            <person name="Katagiri S."/>
            <person name="Kikuta A."/>
            <person name="Kobayashi H."/>
            <person name="Kobayashi N."/>
            <person name="Machita K."/>
            <person name="Maehara T."/>
            <person name="Masukawa M."/>
            <person name="Mizubayashi T."/>
            <person name="Mukai Y."/>
            <person name="Nagasaki H."/>
            <person name="Nagata Y."/>
            <person name="Naito S."/>
            <person name="Nakashima M."/>
            <person name="Nakama Y."/>
            <person name="Nakamichi Y."/>
            <person name="Nakamura M."/>
            <person name="Meguro A."/>
            <person name="Negishi M."/>
            <person name="Ohta I."/>
            <person name="Ohta T."/>
            <person name="Okamoto M."/>
            <person name="Ono N."/>
            <person name="Saji S."/>
            <person name="Sakaguchi M."/>
            <person name="Sakai K."/>
            <person name="Shibata M."/>
            <person name="Shimokawa T."/>
            <person name="Song J."/>
            <person name="Takazaki Y."/>
            <person name="Terasawa K."/>
            <person name="Tsugane M."/>
            <person name="Tsuji K."/>
            <person name="Ueda S."/>
            <person name="Waki K."/>
            <person name="Yamagata H."/>
            <person name="Yamamoto M."/>
            <person name="Yamamoto S."/>
            <person name="Yamane H."/>
            <person name="Yoshiki S."/>
            <person name="Yoshihara R."/>
            <person name="Yukawa K."/>
            <person name="Zhong H."/>
            <person name="Yano M."/>
            <person name="Yuan Q."/>
            <person name="Ouyang S."/>
            <person name="Liu J."/>
            <person name="Jones K.M."/>
            <person name="Gansberger K."/>
            <person name="Moffat K."/>
            <person name="Hill J."/>
            <person name="Bera J."/>
            <person name="Fadrosh D."/>
            <person name="Jin S."/>
            <person name="Johri S."/>
            <person name="Kim M."/>
            <person name="Overton L."/>
            <person name="Reardon M."/>
            <person name="Tsitrin T."/>
            <person name="Vuong H."/>
            <person name="Weaver B."/>
            <person name="Ciecko A."/>
            <person name="Tallon L."/>
            <person name="Jackson J."/>
            <person name="Pai G."/>
            <person name="Aken S.V."/>
            <person name="Utterback T."/>
            <person name="Reidmuller S."/>
            <person name="Feldblyum T."/>
            <person name="Hsiao J."/>
            <person name="Zismann V."/>
            <person name="Iobst S."/>
            <person name="de Vazeille A.R."/>
            <person name="Buell C.R."/>
            <person name="Ying K."/>
            <person name="Li Y."/>
            <person name="Lu T."/>
            <person name="Huang Y."/>
            <person name="Zhao Q."/>
            <person name="Feng Q."/>
            <person name="Zhang L."/>
            <person name="Zhu J."/>
            <person name="Weng Q."/>
            <person name="Mu J."/>
            <person name="Lu Y."/>
            <person name="Fan D."/>
            <person name="Liu Y."/>
            <person name="Guan J."/>
            <person name="Zhang Y."/>
            <person name="Yu S."/>
            <person name="Liu X."/>
            <person name="Zhang Y."/>
            <person name="Hong G."/>
            <person name="Han B."/>
            <person name="Choisne N."/>
            <person name="Demange N."/>
            <person name="Orjeda G."/>
            <person name="Samain S."/>
            <person name="Cattolico L."/>
            <person name="Pelletier E."/>
            <person name="Couloux A."/>
            <person name="Segurens B."/>
            <person name="Wincker P."/>
            <person name="D'Hont A."/>
            <person name="Scarpelli C."/>
            <person name="Weissenbach J."/>
            <person name="Salanoubat M."/>
            <person name="Quetier F."/>
            <person name="Yu Y."/>
            <person name="Kim H.R."/>
            <person name="Rambo T."/>
            <person name="Currie J."/>
            <person name="Collura K."/>
            <person name="Luo M."/>
            <person name="Yang T."/>
            <person name="Ammiraju J.S.S."/>
            <person name="Engler F."/>
            <person name="Soderlund C."/>
            <person name="Wing R.A."/>
            <person name="Palmer L.E."/>
            <person name="de la Bastide M."/>
            <person name="Spiegel L."/>
            <person name="Nascimento L."/>
            <person name="Zutavern T."/>
            <person name="O'Shaughnessy A."/>
            <person name="Dike S."/>
            <person name="Dedhia N."/>
            <person name="Preston R."/>
            <person name="Balija V."/>
            <person name="McCombie W.R."/>
            <person name="Chow T."/>
            <person name="Chen H."/>
            <person name="Chung M."/>
            <person name="Chen C."/>
            <person name="Shaw J."/>
            <person name="Wu H."/>
            <person name="Hsiao K."/>
            <person name="Chao Y."/>
            <person name="Chu M."/>
            <person name="Cheng C."/>
            <person name="Hour A."/>
            <person name="Lee P."/>
            <person name="Lin S."/>
            <person name="Lin Y."/>
            <person name="Liou J."/>
            <person name="Liu S."/>
            <person name="Hsing Y."/>
            <person name="Raghuvanshi S."/>
            <person name="Mohanty A."/>
            <person name="Bharti A.K."/>
            <person name="Gaur A."/>
            <person name="Gupta V."/>
            <person name="Kumar D."/>
            <person name="Ravi V."/>
            <person name="Vij S."/>
            <person name="Kapur A."/>
            <person name="Khurana P."/>
            <person name="Khurana P."/>
            <person name="Khurana J.P."/>
            <person name="Tyagi A.K."/>
            <person name="Gaikwad K."/>
            <person name="Singh A."/>
            <person name="Dalal V."/>
            <person name="Srivastava S."/>
            <person name="Dixit A."/>
            <person name="Pal A.K."/>
            <person name="Ghazi I.A."/>
            <person name="Yadav M."/>
            <person name="Pandit A."/>
            <person name="Bhargava A."/>
            <person name="Sureshbabu K."/>
            <person name="Batra K."/>
            <person name="Sharma T.R."/>
            <person name="Mohapatra T."/>
            <person name="Singh N.K."/>
            <person name="Messing J."/>
            <person name="Nelson A.B."/>
            <person name="Fuks G."/>
            <person name="Kavchok S."/>
            <person name="Keizer G."/>
            <person name="Linton E."/>
            <person name="Llaca V."/>
            <person name="Song R."/>
            <person name="Tanyolac B."/>
            <person name="Young S."/>
            <person name="Ho-Il K."/>
            <person name="Hahn J.H."/>
            <person name="Sangsakoo G."/>
            <person name="Vanavichit A."/>
            <person name="de Mattos Luiz.A.T."/>
            <person name="Zimmer P.D."/>
            <person name="Malone G."/>
            <person name="Dellagostin O."/>
            <person name="de Oliveira A.C."/>
            <person name="Bevan M."/>
            <person name="Bancroft I."/>
            <person name="Minx P."/>
            <person name="Cordum H."/>
            <person name="Wilson R."/>
            <person name="Cheng Z."/>
            <person name="Jin W."/>
            <person name="Jiang J."/>
            <person name="Leong S.A."/>
            <person name="Iwama H."/>
            <person name="Gojobori T."/>
            <person name="Itoh T."/>
            <person name="Niimura Y."/>
            <person name="Fujii Y."/>
            <person name="Habara T."/>
            <person name="Sakai H."/>
            <person name="Sato Y."/>
            <person name="Wilson G."/>
            <person name="Kumar K."/>
            <person name="McCouch S."/>
            <person name="Juretic N."/>
            <person name="Hoen D."/>
            <person name="Wright S."/>
            <person name="Bruskiewich R."/>
            <person name="Bureau T."/>
            <person name="Miyao A."/>
            <person name="Hirochika H."/>
            <person name="Nishikawa T."/>
            <person name="Kadowaki K."/>
            <person name="Sugiura M."/>
            <person name="Burr B."/>
            <person name="Sasaki T."/>
        </authorList>
    </citation>
    <scope>NUCLEOTIDE SEQUENCE [LARGE SCALE GENOMIC DNA]</scope>
    <source>
        <strain evidence="4">cv. Nipponbare</strain>
    </source>
</reference>
<evidence type="ECO:0000313" key="4">
    <source>
        <dbReference type="Proteomes" id="UP000000763"/>
    </source>
</evidence>
<organism evidence="2 4">
    <name type="scientific">Oryza sativa subsp. japonica</name>
    <name type="common">Rice</name>
    <dbReference type="NCBI Taxonomy" id="39947"/>
    <lineage>
        <taxon>Eukaryota</taxon>
        <taxon>Viridiplantae</taxon>
        <taxon>Streptophyta</taxon>
        <taxon>Embryophyta</taxon>
        <taxon>Tracheophyta</taxon>
        <taxon>Spermatophyta</taxon>
        <taxon>Magnoliopsida</taxon>
        <taxon>Liliopsida</taxon>
        <taxon>Poales</taxon>
        <taxon>Poaceae</taxon>
        <taxon>BOP clade</taxon>
        <taxon>Oryzoideae</taxon>
        <taxon>Oryzeae</taxon>
        <taxon>Oryzinae</taxon>
        <taxon>Oryza</taxon>
        <taxon>Oryza sativa</taxon>
    </lineage>
</organism>
<gene>
    <name evidence="2" type="primary">OJ1612_A04.136</name>
    <name evidence="3" type="synonym">P0534A03.105</name>
</gene>
<feature type="region of interest" description="Disordered" evidence="1">
    <location>
        <begin position="114"/>
        <end position="145"/>
    </location>
</feature>
<feature type="compositionally biased region" description="Polar residues" evidence="1">
    <location>
        <begin position="117"/>
        <end position="126"/>
    </location>
</feature>
<proteinExistence type="predicted"/>
<reference evidence="3" key="2">
    <citation type="submission" date="2001-12" db="EMBL/GenBank/DDBJ databases">
        <title>Oryza sativa nipponbare(GA3) genomic DNA, chromosome 7, PAC clone:P0534A03.</title>
        <authorList>
            <person name="Sasaki T."/>
            <person name="Matsumoto T."/>
            <person name="Yamamoto K."/>
        </authorList>
    </citation>
    <scope>NUCLEOTIDE SEQUENCE</scope>
</reference>
<protein>
    <submittedName>
        <fullName evidence="2">Uncharacterized protein</fullName>
    </submittedName>
</protein>
<feature type="region of interest" description="Disordered" evidence="1">
    <location>
        <begin position="1"/>
        <end position="53"/>
    </location>
</feature>
<dbReference type="EMBL" id="AP004401">
    <property type="protein sequence ID" value="BAC57717.1"/>
    <property type="molecule type" value="Genomic_DNA"/>
</dbReference>
<reference evidence="2" key="1">
    <citation type="submission" date="2001-07" db="EMBL/GenBank/DDBJ databases">
        <title>Oryza sativa nipponbare(GA3) genomic DNA, chromosome 7, BAC clone:OJ1612_A04.</title>
        <authorList>
            <person name="Sasaki T."/>
            <person name="Matsumoto T."/>
            <person name="Yamamoto K."/>
        </authorList>
    </citation>
    <scope>NUCLEOTIDE SEQUENCE</scope>
</reference>